<dbReference type="EMBL" id="FNAB01000003">
    <property type="protein sequence ID" value="SDD19014.1"/>
    <property type="molecule type" value="Genomic_DNA"/>
</dbReference>
<dbReference type="PANTHER" id="PTHR35788">
    <property type="entry name" value="EXPORTED PROTEIN-RELATED"/>
    <property type="match status" value="1"/>
</dbReference>
<dbReference type="Pfam" id="PF12229">
    <property type="entry name" value="PG_binding_4"/>
    <property type="match status" value="1"/>
</dbReference>
<dbReference type="RefSeq" id="WP_245709212.1">
    <property type="nucleotide sequence ID" value="NZ_FNAB01000003.1"/>
</dbReference>
<dbReference type="InterPro" id="IPR052913">
    <property type="entry name" value="Glycopeptide_resist_protein"/>
</dbReference>
<proteinExistence type="predicted"/>
<dbReference type="STRING" id="168276.SAMN05444580_103226"/>
<protein>
    <submittedName>
        <fullName evidence="3">Vancomycin resistance protein YoaR, contains peptidoglycan-binding and VanW domains</fullName>
    </submittedName>
</protein>
<evidence type="ECO:0000313" key="3">
    <source>
        <dbReference type="EMBL" id="SDD19014.1"/>
    </source>
</evidence>
<feature type="compositionally biased region" description="Low complexity" evidence="1">
    <location>
        <begin position="175"/>
        <end position="211"/>
    </location>
</feature>
<feature type="compositionally biased region" description="Low complexity" evidence="1">
    <location>
        <begin position="122"/>
        <end position="139"/>
    </location>
</feature>
<sequence length="792" mass="80535">MIGANGGIGGDSGERAETGPESDAHDAAPDVDEAQTERISREPDADDARTARLTRATESEPRADAVAPEPDADLERAADSKSTADEVVGSGTSTKLAADAEAARGTESVSDAEPVNEVATHAGPAADADPTTAAPSAGSDLDAPDDSVAPVETFTAPAVDPGEVKTEVMSVVRVEPPAAQSPEEPPTTVVAPPRSITPPSQSRPQQAQPQSQTPPPSEPRPLNADPVPADRAGGSGRSTGVKVAIGAAAALAVGILAYGVDYAMSSDQVPRGVSVAGVDVGGMNPADAEAMLRTELGPRVQQPVEVRAGDARAQVVPEQAGLGIDWSATLDRAGAQPLNPVTRLTSLFSHREIGVVSTSDEAALAAAVEGLRPQVDRAPVEGGIAFDGPTPTGVSPRAGQALDAEGAASALAEQWAAVGGVEVPVNVAPVAVTQDGVDRALRDIATPAAAADVTVTGKDGKSAVLRRNDIGAVLTFAPDGSGGLAPGYNVDAAAALLAPQLAPTEVKPKDATFSFAGGSPKVVPSVTGNVVEWHKTLGGLPDLLAAPGDRSVAAVYEAKEPELTTAAADKLGIREVVSEYTTGGFEYASGVNIRLAAAEINGALVKPGGTFSLNGHTGTRGAAEGYVESGIINNGRPDKAVGGGISQLATTLYNASYFAGMKDAGHTEHSYYISRYPAAREATVFDGAIDLQFTNTAPTGVVIEAVGTSSDVTVRFWGTKSVEVESIAGERYADTSPNTVNLPKGDGCVPSGGAKGFTTSDTRVISDHKTGEEISRHTRTVKYDPVPIVKCE</sequence>
<feature type="compositionally biased region" description="Gly residues" evidence="1">
    <location>
        <begin position="1"/>
        <end position="11"/>
    </location>
</feature>
<dbReference type="Proteomes" id="UP000199417">
    <property type="component" value="Unassembled WGS sequence"/>
</dbReference>
<evidence type="ECO:0000259" key="2">
    <source>
        <dbReference type="Pfam" id="PF12229"/>
    </source>
</evidence>
<dbReference type="Pfam" id="PF04294">
    <property type="entry name" value="VanW"/>
    <property type="match status" value="1"/>
</dbReference>
<evidence type="ECO:0000313" key="4">
    <source>
        <dbReference type="Proteomes" id="UP000199417"/>
    </source>
</evidence>
<dbReference type="PANTHER" id="PTHR35788:SF1">
    <property type="entry name" value="EXPORTED PROTEIN"/>
    <property type="match status" value="1"/>
</dbReference>
<feature type="compositionally biased region" description="Basic and acidic residues" evidence="1">
    <location>
        <begin position="73"/>
        <end position="84"/>
    </location>
</feature>
<gene>
    <name evidence="3" type="ORF">SAMN05444580_103226</name>
</gene>
<keyword evidence="4" id="KW-1185">Reference proteome</keyword>
<dbReference type="InterPro" id="IPR022029">
    <property type="entry name" value="YoaR-like_PG-bd"/>
</dbReference>
<feature type="compositionally biased region" description="Basic and acidic residues" evidence="1">
    <location>
        <begin position="35"/>
        <end position="63"/>
    </location>
</feature>
<dbReference type="InterPro" id="IPR007391">
    <property type="entry name" value="Vancomycin_resist_VanW"/>
</dbReference>
<feature type="region of interest" description="Disordered" evidence="1">
    <location>
        <begin position="1"/>
        <end position="238"/>
    </location>
</feature>
<name>A0A1G6SQQ4_9NOCA</name>
<feature type="compositionally biased region" description="Basic and acidic residues" evidence="1">
    <location>
        <begin position="12"/>
        <end position="28"/>
    </location>
</feature>
<feature type="domain" description="YoaR-like putative peptidoglycan binding" evidence="2">
    <location>
        <begin position="484"/>
        <end position="543"/>
    </location>
</feature>
<organism evidence="3 4">
    <name type="scientific">Rhodococcus tukisamuensis</name>
    <dbReference type="NCBI Taxonomy" id="168276"/>
    <lineage>
        <taxon>Bacteria</taxon>
        <taxon>Bacillati</taxon>
        <taxon>Actinomycetota</taxon>
        <taxon>Actinomycetes</taxon>
        <taxon>Mycobacteriales</taxon>
        <taxon>Nocardiaceae</taxon>
        <taxon>Rhodococcus</taxon>
    </lineage>
</organism>
<evidence type="ECO:0000256" key="1">
    <source>
        <dbReference type="SAM" id="MobiDB-lite"/>
    </source>
</evidence>
<dbReference type="AlphaFoldDB" id="A0A1G6SQQ4"/>
<accession>A0A1G6SQQ4</accession>
<reference evidence="3 4" key="1">
    <citation type="submission" date="2016-10" db="EMBL/GenBank/DDBJ databases">
        <authorList>
            <person name="de Groot N.N."/>
        </authorList>
    </citation>
    <scope>NUCLEOTIDE SEQUENCE [LARGE SCALE GENOMIC DNA]</scope>
    <source>
        <strain evidence="3 4">JCM 11308</strain>
    </source>
</reference>